<dbReference type="eggNOG" id="COG3180">
    <property type="taxonomic scope" value="Bacteria"/>
</dbReference>
<dbReference type="InterPro" id="IPR007820">
    <property type="entry name" value="AbrB_fam"/>
</dbReference>
<reference evidence="3" key="1">
    <citation type="journal article" date="2013" name="Proc. Natl. Acad. Sci. U.S.A.">
        <title>Improving the coverage of the cyanobacterial phylum using diversity-driven genome sequencing.</title>
        <authorList>
            <person name="Shih P.M."/>
            <person name="Wu D."/>
            <person name="Latifi A."/>
            <person name="Axen S.D."/>
            <person name="Fewer D.P."/>
            <person name="Talla E."/>
            <person name="Calteau A."/>
            <person name="Cai F."/>
            <person name="Tandeau de Marsac N."/>
            <person name="Rippka R."/>
            <person name="Herdman M."/>
            <person name="Sivonen K."/>
            <person name="Coursin T."/>
            <person name="Laurent T."/>
            <person name="Goodwin L."/>
            <person name="Nolan M."/>
            <person name="Davenport K.W."/>
            <person name="Han C.S."/>
            <person name="Rubin E.M."/>
            <person name="Eisen J.A."/>
            <person name="Woyke T."/>
            <person name="Gugger M."/>
            <person name="Kerfeld C.A."/>
        </authorList>
    </citation>
    <scope>NUCLEOTIDE SEQUENCE [LARGE SCALE GENOMIC DNA]</scope>
    <source>
        <strain evidence="3">ATCC 29140 / PCC 7202</strain>
    </source>
</reference>
<dbReference type="PIRSF" id="PIRSF038991">
    <property type="entry name" value="Protein_AbrB"/>
    <property type="match status" value="1"/>
</dbReference>
<feature type="transmembrane region" description="Helical" evidence="1">
    <location>
        <begin position="207"/>
        <end position="225"/>
    </location>
</feature>
<dbReference type="GO" id="GO:0010468">
    <property type="term" value="P:regulation of gene expression"/>
    <property type="evidence" value="ECO:0007669"/>
    <property type="project" value="InterPro"/>
</dbReference>
<feature type="transmembrane region" description="Helical" evidence="1">
    <location>
        <begin position="35"/>
        <end position="52"/>
    </location>
</feature>
<feature type="transmembrane region" description="Helical" evidence="1">
    <location>
        <begin position="351"/>
        <end position="370"/>
    </location>
</feature>
<evidence type="ECO:0000313" key="3">
    <source>
        <dbReference type="Proteomes" id="UP000010483"/>
    </source>
</evidence>
<feature type="transmembrane region" description="Helical" evidence="1">
    <location>
        <begin position="59"/>
        <end position="79"/>
    </location>
</feature>
<evidence type="ECO:0000256" key="1">
    <source>
        <dbReference type="SAM" id="Phobius"/>
    </source>
</evidence>
<organism evidence="2 3">
    <name type="scientific">Cyanobacterium stanieri (strain ATCC 29140 / PCC 7202)</name>
    <dbReference type="NCBI Taxonomy" id="292563"/>
    <lineage>
        <taxon>Bacteria</taxon>
        <taxon>Bacillati</taxon>
        <taxon>Cyanobacteriota</taxon>
        <taxon>Cyanophyceae</taxon>
        <taxon>Oscillatoriophycideae</taxon>
        <taxon>Chroococcales</taxon>
        <taxon>Geminocystaceae</taxon>
        <taxon>Cyanobacterium</taxon>
    </lineage>
</organism>
<keyword evidence="1" id="KW-0472">Membrane</keyword>
<keyword evidence="1" id="KW-0812">Transmembrane</keyword>
<feature type="transmembrane region" description="Helical" evidence="1">
    <location>
        <begin position="288"/>
        <end position="307"/>
    </location>
</feature>
<proteinExistence type="predicted"/>
<dbReference type="KEGG" id="csn:Cyast_0389"/>
<keyword evidence="3" id="KW-1185">Reference proteome</keyword>
<dbReference type="BioCyc" id="CSTA292563:G1353-392-MONOMER"/>
<feature type="transmembrane region" description="Helical" evidence="1">
    <location>
        <begin position="237"/>
        <end position="253"/>
    </location>
</feature>
<sequence length="376" mass="40878">MTKTITIDNGEIFALCSLLLLALTFSFIFDYLHFPVAWFLVPLLVAIIFSMVKGKMESFPHSFGMVGQGMIAVVTASHFSLDSLVDARHYLLPLFGAIFITGIFSLLNGFLLCKIAKIDPCSSFLGSIPGAGSSLVAMSEEMGADAIAVTVLQYVRILLVSLIVPNIVGFYFSTPVLGTPIIESCNPEICFTPTNELLITADLPTSILTAVVKTVLIILTVTLAIQIGKLIKLPSNLFLAPFFSCLILFWFIPTTIPPIIFSIGLFLLGLSTGIKFDLQTINKLLKAVLIEIILVIFLIIICFIIGYEFHQITGLDMMSSLLGTTPGGLNTMTATALELGGDSGMVLTMQMVRMFFILTFSPFFAGSILYSPHQNN</sequence>
<feature type="transmembrane region" description="Helical" evidence="1">
    <location>
        <begin position="12"/>
        <end position="29"/>
    </location>
</feature>
<feature type="transmembrane region" description="Helical" evidence="1">
    <location>
        <begin position="259"/>
        <end position="276"/>
    </location>
</feature>
<feature type="transmembrane region" description="Helical" evidence="1">
    <location>
        <begin position="154"/>
        <end position="172"/>
    </location>
</feature>
<evidence type="ECO:0000313" key="2">
    <source>
        <dbReference type="EMBL" id="AFZ46369.1"/>
    </source>
</evidence>
<dbReference type="PANTHER" id="PTHR38457:SF1">
    <property type="entry name" value="REGULATOR ABRB-RELATED"/>
    <property type="match status" value="1"/>
</dbReference>
<dbReference type="InterPro" id="IPR017516">
    <property type="entry name" value="AbrB_dup"/>
</dbReference>
<dbReference type="EMBL" id="CP003940">
    <property type="protein sequence ID" value="AFZ46369.1"/>
    <property type="molecule type" value="Genomic_DNA"/>
</dbReference>
<protein>
    <submittedName>
        <fullName evidence="2">Membrane protein AbrB duplication</fullName>
    </submittedName>
</protein>
<dbReference type="AlphaFoldDB" id="K9YHQ1"/>
<accession>K9YHQ1</accession>
<dbReference type="HOGENOM" id="CLU_050210_2_0_3"/>
<dbReference type="STRING" id="292563.Cyast_0389"/>
<name>K9YHQ1_CYASC</name>
<gene>
    <name evidence="2" type="ordered locus">Cyast_0389</name>
</gene>
<dbReference type="Pfam" id="PF05145">
    <property type="entry name" value="AbrB"/>
    <property type="match status" value="1"/>
</dbReference>
<dbReference type="PANTHER" id="PTHR38457">
    <property type="entry name" value="REGULATOR ABRB-RELATED"/>
    <property type="match status" value="1"/>
</dbReference>
<dbReference type="Proteomes" id="UP000010483">
    <property type="component" value="Chromosome"/>
</dbReference>
<keyword evidence="1" id="KW-1133">Transmembrane helix</keyword>
<dbReference type="NCBIfam" id="TIGR03082">
    <property type="entry name" value="Gneg_AbrB_dup"/>
    <property type="match status" value="1"/>
</dbReference>
<dbReference type="GO" id="GO:0016020">
    <property type="term" value="C:membrane"/>
    <property type="evidence" value="ECO:0007669"/>
    <property type="project" value="InterPro"/>
</dbReference>
<feature type="transmembrane region" description="Helical" evidence="1">
    <location>
        <begin position="91"/>
        <end position="113"/>
    </location>
</feature>